<evidence type="ECO:0000256" key="1">
    <source>
        <dbReference type="SAM" id="MobiDB-lite"/>
    </source>
</evidence>
<feature type="region of interest" description="Disordered" evidence="1">
    <location>
        <begin position="845"/>
        <end position="927"/>
    </location>
</feature>
<proteinExistence type="predicted"/>
<evidence type="ECO:0000313" key="3">
    <source>
        <dbReference type="Proteomes" id="UP000567872"/>
    </source>
</evidence>
<gene>
    <name evidence="2" type="primary">Bdp1_1</name>
    <name evidence="2" type="ORF">ANSSEM_R15769</name>
</gene>
<feature type="region of interest" description="Disordered" evidence="1">
    <location>
        <begin position="712"/>
        <end position="731"/>
    </location>
</feature>
<feature type="compositionally biased region" description="Polar residues" evidence="1">
    <location>
        <begin position="76"/>
        <end position="89"/>
    </location>
</feature>
<dbReference type="AlphaFoldDB" id="A0A7K9VAZ9"/>
<dbReference type="Proteomes" id="UP000567872">
    <property type="component" value="Unassembled WGS sequence"/>
</dbReference>
<organism evidence="2 3">
    <name type="scientific">Anseranas semipalmata</name>
    <name type="common">Magpie goose</name>
    <name type="synonym">Anas semipalmata</name>
    <dbReference type="NCBI Taxonomy" id="8851"/>
    <lineage>
        <taxon>Eukaryota</taxon>
        <taxon>Metazoa</taxon>
        <taxon>Chordata</taxon>
        <taxon>Craniata</taxon>
        <taxon>Vertebrata</taxon>
        <taxon>Euteleostomi</taxon>
        <taxon>Archelosauria</taxon>
        <taxon>Archosauria</taxon>
        <taxon>Dinosauria</taxon>
        <taxon>Saurischia</taxon>
        <taxon>Theropoda</taxon>
        <taxon>Coelurosauria</taxon>
        <taxon>Aves</taxon>
        <taxon>Neognathae</taxon>
        <taxon>Galloanserae</taxon>
        <taxon>Anseriformes</taxon>
        <taxon>Anseranatidae</taxon>
        <taxon>Anseranas</taxon>
    </lineage>
</organism>
<dbReference type="OrthoDB" id="272624at2759"/>
<feature type="compositionally biased region" description="Low complexity" evidence="1">
    <location>
        <begin position="882"/>
        <end position="892"/>
    </location>
</feature>
<accession>A0A7K9VAZ9</accession>
<feature type="compositionally biased region" description="Polar residues" evidence="1">
    <location>
        <begin position="810"/>
        <end position="822"/>
    </location>
</feature>
<feature type="compositionally biased region" description="Basic and acidic residues" evidence="1">
    <location>
        <begin position="9"/>
        <end position="24"/>
    </location>
</feature>
<comment type="caution">
    <text evidence="2">The sequence shown here is derived from an EMBL/GenBank/DDBJ whole genome shotgun (WGS) entry which is preliminary data.</text>
</comment>
<protein>
    <submittedName>
        <fullName evidence="2">BDP1 factor</fullName>
    </submittedName>
</protein>
<feature type="region of interest" description="Disordered" evidence="1">
    <location>
        <begin position="152"/>
        <end position="182"/>
    </location>
</feature>
<reference evidence="2 3" key="1">
    <citation type="submission" date="2019-09" db="EMBL/GenBank/DDBJ databases">
        <title>Bird 10,000 Genomes (B10K) Project - Family phase.</title>
        <authorList>
            <person name="Zhang G."/>
        </authorList>
    </citation>
    <scope>NUCLEOTIDE SEQUENCE [LARGE SCALE GENOMIC DNA]</scope>
    <source>
        <strain evidence="2">B10K-DU-001-57</strain>
        <tissue evidence="2">Muscle</tissue>
    </source>
</reference>
<feature type="compositionally biased region" description="Basic residues" evidence="1">
    <location>
        <begin position="163"/>
        <end position="180"/>
    </location>
</feature>
<feature type="non-terminal residue" evidence="2">
    <location>
        <position position="1"/>
    </location>
</feature>
<feature type="compositionally biased region" description="Polar residues" evidence="1">
    <location>
        <begin position="97"/>
        <end position="109"/>
    </location>
</feature>
<sequence>MRAHRKRGHPEEGRNRRDEDNAEIRNAEEYLVLEKTGVSMQNSSNIEEAASFPEATRKHDSTDCVKETSCKRIRQDSSFQSPEMSLESENQVEQEDSQLYTSQQKNSDSLTRRQSRRSSKQVALPKHGSELGTASSFASECEADCCEKGSQRQEVKLSVTRGKSMKTAHRKKPGKEHRSSKITLVTLRASQEEEEEEADDFEPDDEDECFAPEEVNKAPVFVPVGLRSPEPIPVQIEETMEELDISVNIPDVPVATDLESLSHISVQPVIQREEKVNISPTEATVHENPEVDKGINDGSTEAAMTLLAMGDPMFQLKTSTEEWTHMLPAQDELNLANNLVTHDYPEQNRTPDQYLVSSAASTNELVPCEDGSNINVENQSTGAGTSVEEYFEKNATDTSDSSLPVVNSMRLRRGGLLKPQPNLGVLRPDENILQKSSNANVVVEQLDQVQSESTDLKGTVEMQKVEVELVRPTASDSLVLHDFATSMELVKQVDKGERTDKETRDVCGTSGDLPPKCEKSHLGLEDYLNQSSVDGLTVPNPCPAEHSLCTINFAQNETCAQDCHQNCVSSTEETSVENDDHRCPDEEQTFILTLVEIPADSKEFDASALLEQTSEPLLPAPILISPVNANETSVTEVESTGSLTTAADEFDASLNSNMETKLLQRASVEPVLNRVQTAQKRSAAELAENDLPLAKKALSTVVEGNFESPCKGYSTKSTNVPKTASGNPFQKTEASAKKKVLSSLLVSESMSLRPLGERSQRETLENLGKALFENSASSQEEEVMSSLTSSRKAEISGQGKLGDVHEPAQLETSGSLTESSKTPLLRGGRKPLGFLSLICKKSSSESAEDIKGNRGKIQKPRIVTPKRSLKKTTPSSKDGRESCSLPSTSTSSVEYEDVTADAVVTVPGNKPSQKPPLCAKDQKKEEEPTRISEYFFSDIFMEVDDSE</sequence>
<feature type="region of interest" description="Disordered" evidence="1">
    <location>
        <begin position="772"/>
        <end position="827"/>
    </location>
</feature>
<feature type="compositionally biased region" description="Basic and acidic residues" evidence="1">
    <location>
        <begin position="55"/>
        <end position="75"/>
    </location>
</feature>
<feature type="region of interest" description="Disordered" evidence="1">
    <location>
        <begin position="36"/>
        <end position="137"/>
    </location>
</feature>
<evidence type="ECO:0000313" key="2">
    <source>
        <dbReference type="EMBL" id="NXI70244.1"/>
    </source>
</evidence>
<feature type="region of interest" description="Disordered" evidence="1">
    <location>
        <begin position="1"/>
        <end position="24"/>
    </location>
</feature>
<keyword evidence="3" id="KW-1185">Reference proteome</keyword>
<feature type="non-terminal residue" evidence="2">
    <location>
        <position position="947"/>
    </location>
</feature>
<feature type="compositionally biased region" description="Polar residues" evidence="1">
    <location>
        <begin position="714"/>
        <end position="731"/>
    </location>
</feature>
<dbReference type="EMBL" id="VXAA01004972">
    <property type="protein sequence ID" value="NXI70244.1"/>
    <property type="molecule type" value="Genomic_DNA"/>
</dbReference>
<name>A0A7K9VAZ9_ANSSE</name>